<dbReference type="Proteomes" id="UP000020103">
    <property type="component" value="Unassembled WGS sequence"/>
</dbReference>
<protein>
    <submittedName>
        <fullName evidence="1">GGDEF domain protein</fullName>
    </submittedName>
</protein>
<reference evidence="1 2" key="1">
    <citation type="submission" date="2013-12" db="EMBL/GenBank/DDBJ databases">
        <authorList>
            <person name="Madinger N."/>
            <person name="Lenaerts A."/>
            <person name="Ordway D."/>
            <person name="DeGroote M.A."/>
            <person name="Parker T."/>
            <person name="Sizemore C."/>
            <person name="Tallon L.J."/>
            <person name="Sadzewicz L.K."/>
            <person name="Sengamalay N."/>
            <person name="Fraser C.M."/>
            <person name="Hine E."/>
            <person name="Shefchek K.A."/>
            <person name="Das S.P."/>
            <person name="Tettelin H."/>
        </authorList>
    </citation>
    <scope>NUCLEOTIDE SEQUENCE [LARGE SCALE GENOMIC DNA]</scope>
    <source>
        <strain evidence="1 2">21</strain>
    </source>
</reference>
<evidence type="ECO:0000313" key="1">
    <source>
        <dbReference type="EMBL" id="EUA49759.1"/>
    </source>
</evidence>
<name>A0A829QAC5_9MYCO</name>
<dbReference type="AlphaFoldDB" id="A0A829QAC5"/>
<dbReference type="InterPro" id="IPR029787">
    <property type="entry name" value="Nucleotide_cyclase"/>
</dbReference>
<dbReference type="Gene3D" id="3.30.70.270">
    <property type="match status" value="1"/>
</dbReference>
<evidence type="ECO:0000313" key="2">
    <source>
        <dbReference type="Proteomes" id="UP000020103"/>
    </source>
</evidence>
<dbReference type="EMBL" id="JAOF01000001">
    <property type="protein sequence ID" value="EUA49759.1"/>
    <property type="molecule type" value="Genomic_DNA"/>
</dbReference>
<sequence>MTVCPASAVAEFAARLRQAVTASMPAGIAVTASVGVAAQAVSRVVSATPQEAIEVLTACADRAMYEAKHDGGDQSRILHADHDSEGRYLWRSGA</sequence>
<proteinExistence type="predicted"/>
<gene>
    <name evidence="1" type="ORF">I543_4275</name>
</gene>
<organism evidence="1 2">
    <name type="scientific">Mycobacteroides abscessus 21</name>
    <dbReference type="NCBI Taxonomy" id="1299324"/>
    <lineage>
        <taxon>Bacteria</taxon>
        <taxon>Bacillati</taxon>
        <taxon>Actinomycetota</taxon>
        <taxon>Actinomycetes</taxon>
        <taxon>Mycobacteriales</taxon>
        <taxon>Mycobacteriaceae</taxon>
        <taxon>Mycobacteroides</taxon>
        <taxon>Mycobacteroides abscessus</taxon>
    </lineage>
</organism>
<accession>A0A829QAC5</accession>
<dbReference type="InterPro" id="IPR043128">
    <property type="entry name" value="Rev_trsase/Diguanyl_cyclase"/>
</dbReference>
<dbReference type="SUPFAM" id="SSF55073">
    <property type="entry name" value="Nucleotide cyclase"/>
    <property type="match status" value="1"/>
</dbReference>
<comment type="caution">
    <text evidence="1">The sequence shown here is derived from an EMBL/GenBank/DDBJ whole genome shotgun (WGS) entry which is preliminary data.</text>
</comment>